<evidence type="ECO:0000259" key="7">
    <source>
        <dbReference type="PROSITE" id="PS51387"/>
    </source>
</evidence>
<reference evidence="8 9" key="1">
    <citation type="submission" date="2016-08" db="EMBL/GenBank/DDBJ databases">
        <title>New Insights into Marine Group III Euryarchaeota, from dark to light.</title>
        <authorList>
            <person name="Haro-Moreno J.M."/>
            <person name="Rodriguez-Valera F."/>
            <person name="Lopez-Garcia P."/>
            <person name="Moreira D."/>
            <person name="Martin-Cuadrado A.B."/>
        </authorList>
    </citation>
    <scope>NUCLEOTIDE SEQUENCE [LARGE SCALE GENOMIC DNA]</scope>
    <source>
        <strain evidence="8">CG-Epi4</strain>
    </source>
</reference>
<dbReference type="PANTHER" id="PTHR10801">
    <property type="entry name" value="24-DEHYDROCHOLESTEROL REDUCTASE"/>
    <property type="match status" value="1"/>
</dbReference>
<evidence type="ECO:0000313" key="8">
    <source>
        <dbReference type="EMBL" id="OIR20530.1"/>
    </source>
</evidence>
<dbReference type="PROSITE" id="PS51387">
    <property type="entry name" value="FAD_PCMH"/>
    <property type="match status" value="1"/>
</dbReference>
<dbReference type="GO" id="GO:0071949">
    <property type="term" value="F:FAD binding"/>
    <property type="evidence" value="ECO:0007669"/>
    <property type="project" value="InterPro"/>
</dbReference>
<evidence type="ECO:0000256" key="4">
    <source>
        <dbReference type="ARBA" id="ARBA00022989"/>
    </source>
</evidence>
<accession>A0A1J5THV7</accession>
<proteinExistence type="predicted"/>
<feature type="domain" description="FAD-binding PCMH-type" evidence="7">
    <location>
        <begin position="1"/>
        <end position="165"/>
    </location>
</feature>
<protein>
    <recommendedName>
        <fullName evidence="2">Delta(24)-sterol reductase</fullName>
        <ecNumber evidence="2">1.3.1.72</ecNumber>
    </recommendedName>
</protein>
<dbReference type="InterPro" id="IPR016169">
    <property type="entry name" value="FAD-bd_PCMH_sub2"/>
</dbReference>
<keyword evidence="6" id="KW-0472">Membrane</keyword>
<dbReference type="Gene3D" id="3.30.465.10">
    <property type="match status" value="1"/>
</dbReference>
<dbReference type="EMBL" id="MIYX01000022">
    <property type="protein sequence ID" value="OIR20530.1"/>
    <property type="molecule type" value="Genomic_DNA"/>
</dbReference>
<organism evidence="8 9">
    <name type="scientific">Marine Group III euryarchaeote CG-Epi4</name>
    <dbReference type="NCBI Taxonomy" id="1888998"/>
    <lineage>
        <taxon>Archaea</taxon>
        <taxon>Methanobacteriati</taxon>
        <taxon>Thermoplasmatota</taxon>
        <taxon>Thermoplasmata</taxon>
        <taxon>Candidatus Thermoprofundales</taxon>
    </lineage>
</organism>
<dbReference type="SUPFAM" id="SSF56176">
    <property type="entry name" value="FAD-binding/transporter-associated domain-like"/>
    <property type="match status" value="1"/>
</dbReference>
<dbReference type="AlphaFoldDB" id="A0A1J5THV7"/>
<dbReference type="PANTHER" id="PTHR10801:SF0">
    <property type="entry name" value="DELTA(24)-STEROL REDUCTASE"/>
    <property type="match status" value="1"/>
</dbReference>
<dbReference type="InterPro" id="IPR006094">
    <property type="entry name" value="Oxid_FAD_bind_N"/>
</dbReference>
<dbReference type="GO" id="GO:0050614">
    <property type="term" value="F:Delta24-sterol reductase activity"/>
    <property type="evidence" value="ECO:0007669"/>
    <property type="project" value="UniProtKB-EC"/>
</dbReference>
<gene>
    <name evidence="8" type="ORF">BEU01_01665</name>
</gene>
<dbReference type="Proteomes" id="UP000183375">
    <property type="component" value="Unassembled WGS sequence"/>
</dbReference>
<evidence type="ECO:0000256" key="1">
    <source>
        <dbReference type="ARBA" id="ARBA00004167"/>
    </source>
</evidence>
<dbReference type="Pfam" id="PF01565">
    <property type="entry name" value="FAD_binding_4"/>
    <property type="match status" value="1"/>
</dbReference>
<dbReference type="InterPro" id="IPR036318">
    <property type="entry name" value="FAD-bd_PCMH-like_sf"/>
</dbReference>
<evidence type="ECO:0000256" key="2">
    <source>
        <dbReference type="ARBA" id="ARBA00012405"/>
    </source>
</evidence>
<dbReference type="InterPro" id="IPR016166">
    <property type="entry name" value="FAD-bd_PCMH"/>
</dbReference>
<evidence type="ECO:0000313" key="9">
    <source>
        <dbReference type="Proteomes" id="UP000183375"/>
    </source>
</evidence>
<dbReference type="InterPro" id="IPR040165">
    <property type="entry name" value="Diminuto-like"/>
</dbReference>
<evidence type="ECO:0000256" key="3">
    <source>
        <dbReference type="ARBA" id="ARBA00022692"/>
    </source>
</evidence>
<keyword evidence="4" id="KW-1133">Transmembrane helix</keyword>
<dbReference type="GO" id="GO:0005737">
    <property type="term" value="C:cytoplasm"/>
    <property type="evidence" value="ECO:0007669"/>
    <property type="project" value="TreeGrafter"/>
</dbReference>
<dbReference type="GO" id="GO:0008202">
    <property type="term" value="P:steroid metabolic process"/>
    <property type="evidence" value="ECO:0007669"/>
    <property type="project" value="TreeGrafter"/>
</dbReference>
<keyword evidence="5" id="KW-0560">Oxidoreductase</keyword>
<keyword evidence="3" id="KW-0812">Transmembrane</keyword>
<sequence length="493" mass="57610">MTYRNYNKKVEKIRNVIQNNKKLITTSRKGHNHRDLQFKNNQNKVDTSRLSSILSIEKDFIDCEASVSVGQINRKTIPKKKMVPSLPEGDNFTVGGCLGGLALGSNSYIHGFFNNNVIDFDVILGNGNLVRNVSKKNHSDLYYGIGGTYGTMGIITRVKMKLIDCENYVKINYLHYKSFDEFYSDFSMKIKEQKDNFIEAFVNSKNDFTIVCANFVKEVRKEEILIIKDKSILKQRHMCIYAQIANKKDFNYLRLVDYLERYSYSAFWGHYLYTPYKLRDYLYAGLVYSLIPRKMIQGDGLNVGKYFLAANQIVGDYARDEHVLTTDIGVPLSNLKKALELVDEMTETYPLWICPSKDNYHPDKTFSTRRKDICEDNIIIDVGIYGIKNSNIDSKIINQTFEKFSFANGVFKGFFSTCYFDYNQFWEHFDKNKYDQLREKYHASSNFMDIYEKITYRNDSKKIARNTLRSKLFTFFGKGYLRQINMNKKKLIK</sequence>
<name>A0A1J5THV7_9ARCH</name>
<evidence type="ECO:0000256" key="6">
    <source>
        <dbReference type="ARBA" id="ARBA00023136"/>
    </source>
</evidence>
<comment type="caution">
    <text evidence="8">The sequence shown here is derived from an EMBL/GenBank/DDBJ whole genome shotgun (WGS) entry which is preliminary data.</text>
</comment>
<evidence type="ECO:0000256" key="5">
    <source>
        <dbReference type="ARBA" id="ARBA00023002"/>
    </source>
</evidence>
<dbReference type="EC" id="1.3.1.72" evidence="2"/>
<comment type="subcellular location">
    <subcellularLocation>
        <location evidence="1">Membrane</location>
        <topology evidence="1">Single-pass membrane protein</topology>
    </subcellularLocation>
</comment>
<dbReference type="GO" id="GO:0016020">
    <property type="term" value="C:membrane"/>
    <property type="evidence" value="ECO:0007669"/>
    <property type="project" value="UniProtKB-SubCell"/>
</dbReference>